<dbReference type="OrthoDB" id="2315391at2759"/>
<reference evidence="1" key="1">
    <citation type="submission" date="2021-06" db="EMBL/GenBank/DDBJ databases">
        <authorList>
            <person name="Kallberg Y."/>
            <person name="Tangrot J."/>
            <person name="Rosling A."/>
        </authorList>
    </citation>
    <scope>NUCLEOTIDE SEQUENCE</scope>
    <source>
        <strain evidence="1">CL551</strain>
    </source>
</reference>
<organism evidence="1 2">
    <name type="scientific">Acaulospora morrowiae</name>
    <dbReference type="NCBI Taxonomy" id="94023"/>
    <lineage>
        <taxon>Eukaryota</taxon>
        <taxon>Fungi</taxon>
        <taxon>Fungi incertae sedis</taxon>
        <taxon>Mucoromycota</taxon>
        <taxon>Glomeromycotina</taxon>
        <taxon>Glomeromycetes</taxon>
        <taxon>Diversisporales</taxon>
        <taxon>Acaulosporaceae</taxon>
        <taxon>Acaulospora</taxon>
    </lineage>
</organism>
<comment type="caution">
    <text evidence="1">The sequence shown here is derived from an EMBL/GenBank/DDBJ whole genome shotgun (WGS) entry which is preliminary data.</text>
</comment>
<sequence>MDVINIALKKAINIDIVRPDDKMPFMERDTNQAITRIIRNIGNHIKGSKSKADFDILVSGGAPGIGKTRFGQELFKHLEGSQNDWVPSEWTNLQLKDLYLDFGNGCRLDSYDDELTPTVIIGLRIAYVFFIERKYDMKFITFRDRVWEYRENFKIPNVFECIYDHLIQLNRQLFVFLHIDEFQLIDRWECDAVNERKMPVKQLFKEMINGLASFMLGPPSRIYVQTFLSGTTPQVVISAKESSRVSFGFVNCPQLSFKALLNIANHYAQKYDAEKFACGTYKWMLCRPFLQLLEDTGGLPRALQYIFDVCFEIEVNGKKFFDDIYQQHFNTIFYNVKHHLQERYNIYETIEKNEKLALELLFHSIDAIPVHRKTCLDPSDQDCTIENLERDAHIILNPRNATSSEFTIKMPFFFICLYNDKLKIIDSNLEETLRVQNSMHWQDWELFVAYYETFCTNLLNFEVRLKKLSVRRAQEQFPCLKLTEKDSAKSIPWEKGEDVIVNGVSAKWGNSFRVLEAVQGDRFLSIHQAKYDYNSATYTLKDLFNEHTKNCETSAFNTTKQIFDKLADYRHITIVFTTQPFYEIVPYDDCFVISCNNFEQCFGPVFSSRATFALTKNINPNFSELQRMVECLPGVGDVTAENIIINRPYKSEDDFFKKHSRAKRGKEKHEHENPEKKLKLDFYPFNV</sequence>
<protein>
    <submittedName>
        <fullName evidence="1">13754_t:CDS:1</fullName>
    </submittedName>
</protein>
<dbReference type="AlphaFoldDB" id="A0A9N9G5A3"/>
<keyword evidence="2" id="KW-1185">Reference proteome</keyword>
<name>A0A9N9G5A3_9GLOM</name>
<dbReference type="InterPro" id="IPR027417">
    <property type="entry name" value="P-loop_NTPase"/>
</dbReference>
<accession>A0A9N9G5A3</accession>
<proteinExistence type="predicted"/>
<dbReference type="Proteomes" id="UP000789342">
    <property type="component" value="Unassembled WGS sequence"/>
</dbReference>
<dbReference type="SUPFAM" id="SSF52540">
    <property type="entry name" value="P-loop containing nucleoside triphosphate hydrolases"/>
    <property type="match status" value="1"/>
</dbReference>
<evidence type="ECO:0000313" key="2">
    <source>
        <dbReference type="Proteomes" id="UP000789342"/>
    </source>
</evidence>
<dbReference type="EMBL" id="CAJVPV010004980">
    <property type="protein sequence ID" value="CAG8582460.1"/>
    <property type="molecule type" value="Genomic_DNA"/>
</dbReference>
<gene>
    <name evidence="1" type="ORF">AMORRO_LOCUS6969</name>
</gene>
<evidence type="ECO:0000313" key="1">
    <source>
        <dbReference type="EMBL" id="CAG8582460.1"/>
    </source>
</evidence>